<name>A0AAD5FLM9_SILAS</name>
<evidence type="ECO:0000313" key="3">
    <source>
        <dbReference type="Proteomes" id="UP001205998"/>
    </source>
</evidence>
<evidence type="ECO:0000313" key="2">
    <source>
        <dbReference type="EMBL" id="KAI5620293.1"/>
    </source>
</evidence>
<organism evidence="2 3">
    <name type="scientific">Silurus asotus</name>
    <name type="common">Amur catfish</name>
    <name type="synonym">Parasilurus asotus</name>
    <dbReference type="NCBI Taxonomy" id="30991"/>
    <lineage>
        <taxon>Eukaryota</taxon>
        <taxon>Metazoa</taxon>
        <taxon>Chordata</taxon>
        <taxon>Craniata</taxon>
        <taxon>Vertebrata</taxon>
        <taxon>Euteleostomi</taxon>
        <taxon>Actinopterygii</taxon>
        <taxon>Neopterygii</taxon>
        <taxon>Teleostei</taxon>
        <taxon>Ostariophysi</taxon>
        <taxon>Siluriformes</taxon>
        <taxon>Siluridae</taxon>
        <taxon>Silurus</taxon>
    </lineage>
</organism>
<dbReference type="InterPro" id="IPR007110">
    <property type="entry name" value="Ig-like_dom"/>
</dbReference>
<reference evidence="2" key="1">
    <citation type="submission" date="2018-07" db="EMBL/GenBank/DDBJ databases">
        <title>Comparative genomics of catfishes provides insights into carnivory and benthic adaptation.</title>
        <authorList>
            <person name="Zhang Y."/>
            <person name="Wang D."/>
            <person name="Peng Z."/>
            <person name="Zheng S."/>
            <person name="Shao F."/>
            <person name="Tao W."/>
        </authorList>
    </citation>
    <scope>NUCLEOTIDE SEQUENCE</scope>
    <source>
        <strain evidence="2">Chongqing</strain>
    </source>
</reference>
<feature type="domain" description="Ig-like" evidence="1">
    <location>
        <begin position="202"/>
        <end position="283"/>
    </location>
</feature>
<dbReference type="PANTHER" id="PTHR46013:SF4">
    <property type="entry name" value="B-CELL RECEPTOR CD22-RELATED"/>
    <property type="match status" value="1"/>
</dbReference>
<feature type="non-terminal residue" evidence="2">
    <location>
        <position position="1"/>
    </location>
</feature>
<proteinExistence type="predicted"/>
<gene>
    <name evidence="2" type="ORF">C0J50_20126</name>
</gene>
<accession>A0AAD5FLM9</accession>
<dbReference type="PROSITE" id="PS50835">
    <property type="entry name" value="IG_LIKE"/>
    <property type="match status" value="6"/>
</dbReference>
<protein>
    <submittedName>
        <fullName evidence="2">B-cell receptor CD22-like</fullName>
    </submittedName>
</protein>
<feature type="domain" description="Ig-like" evidence="1">
    <location>
        <begin position="116"/>
        <end position="197"/>
    </location>
</feature>
<dbReference type="CDD" id="cd00096">
    <property type="entry name" value="Ig"/>
    <property type="match status" value="3"/>
</dbReference>
<evidence type="ECO:0000259" key="1">
    <source>
        <dbReference type="PROSITE" id="PS50835"/>
    </source>
</evidence>
<dbReference type="Pfam" id="PF13895">
    <property type="entry name" value="Ig_2"/>
    <property type="match status" value="6"/>
</dbReference>
<dbReference type="InterPro" id="IPR036179">
    <property type="entry name" value="Ig-like_dom_sf"/>
</dbReference>
<dbReference type="AlphaFoldDB" id="A0AAD5FLM9"/>
<dbReference type="InterPro" id="IPR013783">
    <property type="entry name" value="Ig-like_fold"/>
</dbReference>
<keyword evidence="2" id="KW-0675">Receptor</keyword>
<feature type="domain" description="Ig-like" evidence="1">
    <location>
        <begin position="3"/>
        <end position="84"/>
    </location>
</feature>
<dbReference type="EMBL" id="MU551648">
    <property type="protein sequence ID" value="KAI5620293.1"/>
    <property type="molecule type" value="Genomic_DNA"/>
</dbReference>
<feature type="domain" description="Ig-like" evidence="1">
    <location>
        <begin position="460"/>
        <end position="527"/>
    </location>
</feature>
<dbReference type="InterPro" id="IPR003598">
    <property type="entry name" value="Ig_sub2"/>
</dbReference>
<feature type="non-terminal residue" evidence="2">
    <location>
        <position position="527"/>
    </location>
</feature>
<feature type="domain" description="Ig-like" evidence="1">
    <location>
        <begin position="288"/>
        <end position="369"/>
    </location>
</feature>
<feature type="domain" description="Ig-like" evidence="1">
    <location>
        <begin position="377"/>
        <end position="455"/>
    </location>
</feature>
<dbReference type="PANTHER" id="PTHR46013">
    <property type="entry name" value="VASCULAR CELL ADHESION MOLECULE 1"/>
    <property type="match status" value="1"/>
</dbReference>
<dbReference type="SMART" id="SM00408">
    <property type="entry name" value="IGc2"/>
    <property type="match status" value="6"/>
</dbReference>
<dbReference type="SMART" id="SM00409">
    <property type="entry name" value="IG"/>
    <property type="match status" value="6"/>
</dbReference>
<comment type="caution">
    <text evidence="2">The sequence shown here is derived from an EMBL/GenBank/DDBJ whole genome shotgun (WGS) entry which is preliminary data.</text>
</comment>
<dbReference type="SUPFAM" id="SSF48726">
    <property type="entry name" value="Immunoglobulin"/>
    <property type="match status" value="6"/>
</dbReference>
<dbReference type="Gene3D" id="2.60.40.10">
    <property type="entry name" value="Immunoglobulins"/>
    <property type="match status" value="6"/>
</dbReference>
<keyword evidence="3" id="KW-1185">Reference proteome</keyword>
<dbReference type="InterPro" id="IPR003599">
    <property type="entry name" value="Ig_sub"/>
</dbReference>
<dbReference type="Proteomes" id="UP001205998">
    <property type="component" value="Unassembled WGS sequence"/>
</dbReference>
<sequence length="527" mass="57343">DPPKSVSVSISPLGDIAEGSSVTLKCSSDANPPVRVYTWYKDSSLIGMGKTHNIRKISSEDSGFYKCKAGNLYGEKESDEAVVNVRCKCCIKLFFYRHLYTYRFNLSCGLFFSDAPKSVSVSISPSGEIVEGATVTLSCSSDDKSPLPGYTWYKGTSILGRESTYIISKIKPEDGGQYKCKFSNGYGERYSDDVTLSVWYAPKKSSVSISPSGDIVEGSSVTLTCSSDANPPAFEYTWYKESSLIGTGKTHSIKKISSKDRGGYKCKAGNLYGEKESDKAVVNVRYPPKSVSVSISPSGDIAEGSSVTLKCRSVANPPALEYTWYKDSSLIGMEKTHNIRKISSEDSGFYKCKAGNPYGEKESNEAVVNVRFPSKRPSISISPSAEIVEGATVTLSCSCDDKSPLPDCTWYKGTSIVGRGSTYIISKIQAEDRGQYKCKFSNGYGERYSDDVTVSVLYAPKKSSVSISPSGDIVEGSSVTLRCSSDANPPVTYTWFKENVFISTARTYTFTKISPEDSGEYKCKSGN</sequence>